<feature type="region of interest" description="Disordered" evidence="1">
    <location>
        <begin position="1"/>
        <end position="23"/>
    </location>
</feature>
<organism evidence="2 3">
    <name type="scientific">Apatococcus fuscideae</name>
    <dbReference type="NCBI Taxonomy" id="2026836"/>
    <lineage>
        <taxon>Eukaryota</taxon>
        <taxon>Viridiplantae</taxon>
        <taxon>Chlorophyta</taxon>
        <taxon>core chlorophytes</taxon>
        <taxon>Trebouxiophyceae</taxon>
        <taxon>Chlorellales</taxon>
        <taxon>Chlorellaceae</taxon>
        <taxon>Apatococcus</taxon>
    </lineage>
</organism>
<keyword evidence="3" id="KW-1185">Reference proteome</keyword>
<dbReference type="EMBL" id="JALJOV010002187">
    <property type="protein sequence ID" value="KAK9833353.1"/>
    <property type="molecule type" value="Genomic_DNA"/>
</dbReference>
<accession>A0AAW1RIE6</accession>
<feature type="compositionally biased region" description="Polar residues" evidence="1">
    <location>
        <begin position="9"/>
        <end position="23"/>
    </location>
</feature>
<comment type="caution">
    <text evidence="2">The sequence shown here is derived from an EMBL/GenBank/DDBJ whole genome shotgun (WGS) entry which is preliminary data.</text>
</comment>
<evidence type="ECO:0000313" key="3">
    <source>
        <dbReference type="Proteomes" id="UP001485043"/>
    </source>
</evidence>
<evidence type="ECO:0000256" key="1">
    <source>
        <dbReference type="SAM" id="MobiDB-lite"/>
    </source>
</evidence>
<sequence>MAMLLHTRLQLTSSHNSRPQPCSLQPRLRQAACPAVRCSSQAAGWCRKTSTVSPRAVVWALPNDEQRAIDTGKKAATSLQGRQN</sequence>
<gene>
    <name evidence="2" type="ORF">WJX84_012326</name>
</gene>
<dbReference type="Proteomes" id="UP001485043">
    <property type="component" value="Unassembled WGS sequence"/>
</dbReference>
<name>A0AAW1RIE6_9CHLO</name>
<proteinExistence type="predicted"/>
<dbReference type="AlphaFoldDB" id="A0AAW1RIE6"/>
<evidence type="ECO:0000313" key="2">
    <source>
        <dbReference type="EMBL" id="KAK9833353.1"/>
    </source>
</evidence>
<protein>
    <submittedName>
        <fullName evidence="2">Uncharacterized protein</fullName>
    </submittedName>
</protein>
<reference evidence="2 3" key="1">
    <citation type="journal article" date="2024" name="Nat. Commun.">
        <title>Phylogenomics reveals the evolutionary origins of lichenization in chlorophyte algae.</title>
        <authorList>
            <person name="Puginier C."/>
            <person name="Libourel C."/>
            <person name="Otte J."/>
            <person name="Skaloud P."/>
            <person name="Haon M."/>
            <person name="Grisel S."/>
            <person name="Petersen M."/>
            <person name="Berrin J.G."/>
            <person name="Delaux P.M."/>
            <person name="Dal Grande F."/>
            <person name="Keller J."/>
        </authorList>
    </citation>
    <scope>NUCLEOTIDE SEQUENCE [LARGE SCALE GENOMIC DNA]</scope>
    <source>
        <strain evidence="2 3">SAG 2523</strain>
    </source>
</reference>